<keyword evidence="4 8" id="KW-0812">Transmembrane</keyword>
<evidence type="ECO:0000256" key="1">
    <source>
        <dbReference type="ARBA" id="ARBA00004533"/>
    </source>
</evidence>
<dbReference type="PANTHER" id="PTHR30462">
    <property type="entry name" value="INTERMEMBRANE TRANSPORT PROTEIN PQIB-RELATED"/>
    <property type="match status" value="1"/>
</dbReference>
<protein>
    <submittedName>
        <fullName evidence="10">Intermembrane transport protein PqiB</fullName>
    </submittedName>
</protein>
<dbReference type="Pfam" id="PF02470">
    <property type="entry name" value="MlaD"/>
    <property type="match status" value="3"/>
</dbReference>
<dbReference type="RefSeq" id="WP_345014586.1">
    <property type="nucleotide sequence ID" value="NZ_BAABFC010000025.1"/>
</dbReference>
<evidence type="ECO:0000313" key="10">
    <source>
        <dbReference type="EMBL" id="GAA4503562.1"/>
    </source>
</evidence>
<organism evidence="10 11">
    <name type="scientific">Pseudaeromonas paramecii</name>
    <dbReference type="NCBI Taxonomy" id="2138166"/>
    <lineage>
        <taxon>Bacteria</taxon>
        <taxon>Pseudomonadati</taxon>
        <taxon>Pseudomonadota</taxon>
        <taxon>Gammaproteobacteria</taxon>
        <taxon>Aeromonadales</taxon>
        <taxon>Aeromonadaceae</taxon>
        <taxon>Pseudaeromonas</taxon>
    </lineage>
</organism>
<name>A0ABP8QKV1_9GAMM</name>
<keyword evidence="6 8" id="KW-0472">Membrane</keyword>
<feature type="region of interest" description="Disordered" evidence="7">
    <location>
        <begin position="531"/>
        <end position="550"/>
    </location>
</feature>
<feature type="domain" description="Mce/MlaD" evidence="9">
    <location>
        <begin position="45"/>
        <end position="136"/>
    </location>
</feature>
<evidence type="ECO:0000256" key="5">
    <source>
        <dbReference type="ARBA" id="ARBA00022989"/>
    </source>
</evidence>
<keyword evidence="5 8" id="KW-1133">Transmembrane helix</keyword>
<evidence type="ECO:0000256" key="4">
    <source>
        <dbReference type="ARBA" id="ARBA00022692"/>
    </source>
</evidence>
<evidence type="ECO:0000259" key="9">
    <source>
        <dbReference type="Pfam" id="PF02470"/>
    </source>
</evidence>
<feature type="domain" description="Mce/MlaD" evidence="9">
    <location>
        <begin position="162"/>
        <end position="227"/>
    </location>
</feature>
<dbReference type="InterPro" id="IPR003399">
    <property type="entry name" value="Mce/MlaD"/>
</dbReference>
<dbReference type="PANTHER" id="PTHR30462:SF2">
    <property type="entry name" value="INTERMEMBRANE TRANSPORT PROTEIN PQIB"/>
    <property type="match status" value="1"/>
</dbReference>
<gene>
    <name evidence="10" type="primary">pqiB</name>
    <name evidence="10" type="ORF">GCM10023095_30060</name>
</gene>
<accession>A0ABP8QKV1</accession>
<keyword evidence="11" id="KW-1185">Reference proteome</keyword>
<evidence type="ECO:0000313" key="11">
    <source>
        <dbReference type="Proteomes" id="UP001501321"/>
    </source>
</evidence>
<keyword evidence="3" id="KW-0997">Cell inner membrane</keyword>
<keyword evidence="2" id="KW-1003">Cell membrane</keyword>
<feature type="domain" description="Mce/MlaD" evidence="9">
    <location>
        <begin position="290"/>
        <end position="392"/>
    </location>
</feature>
<dbReference type="NCBIfam" id="NF008070">
    <property type="entry name" value="PRK10807.1"/>
    <property type="match status" value="1"/>
</dbReference>
<proteinExistence type="predicted"/>
<dbReference type="EMBL" id="BAABFC010000025">
    <property type="protein sequence ID" value="GAA4503562.1"/>
    <property type="molecule type" value="Genomic_DNA"/>
</dbReference>
<evidence type="ECO:0000256" key="6">
    <source>
        <dbReference type="ARBA" id="ARBA00023136"/>
    </source>
</evidence>
<reference evidence="11" key="1">
    <citation type="journal article" date="2019" name="Int. J. Syst. Evol. Microbiol.">
        <title>The Global Catalogue of Microorganisms (GCM) 10K type strain sequencing project: providing services to taxonomists for standard genome sequencing and annotation.</title>
        <authorList>
            <consortium name="The Broad Institute Genomics Platform"/>
            <consortium name="The Broad Institute Genome Sequencing Center for Infectious Disease"/>
            <person name="Wu L."/>
            <person name="Ma J."/>
        </authorList>
    </citation>
    <scope>NUCLEOTIDE SEQUENCE [LARGE SCALE GENOMIC DNA]</scope>
    <source>
        <strain evidence="11">JCM 32226</strain>
    </source>
</reference>
<evidence type="ECO:0000256" key="8">
    <source>
        <dbReference type="SAM" id="Phobius"/>
    </source>
</evidence>
<feature type="transmembrane region" description="Helical" evidence="8">
    <location>
        <begin position="21"/>
        <end position="41"/>
    </location>
</feature>
<evidence type="ECO:0000256" key="2">
    <source>
        <dbReference type="ARBA" id="ARBA00022475"/>
    </source>
</evidence>
<evidence type="ECO:0000256" key="3">
    <source>
        <dbReference type="ARBA" id="ARBA00022519"/>
    </source>
</evidence>
<dbReference type="Proteomes" id="UP001501321">
    <property type="component" value="Unassembled WGS sequence"/>
</dbReference>
<sequence length="550" mass="60482">MKIGSSFGSQAQLRAIRHLSPIWLVPIIAALVGLWLLYVSFTNQGPLITLYIKDADGIVAGKTMIKALSVDVGTVQTVKMSKDLSHVILTARMAVDTEEMLKQDSQFWVVKPRVGRQGISGLGTLLSGAYIELLPGKADKAADSYKVLDEPPLARAEEQGIKVMLYSEKNRGLVASDPVIYRGFTVGRVEKASFSIEHRRLEYQLFIHAPYDALVTSNVRFWTNNGMRVSASSEGISLETGTLESLLRGGVTFDVPEGWPLGRKVKSGEVFNLYADEESSRTQEFNFHQDYVLKFGESIRGLNIGAPVEFLGVRVGSVLQVPFMQEDQVLMEQAPREVAVLIRLEPGRINGIDSEAALQRMVQVLRAEVRRGLRASLRTGNLLTGGMVVELAYHPDQPQARSLGTFNGYPLLPTAKGGLYNLEQQSLAVLKKINDLPVEQTLTKLDELLSQSSQSVAAIGQLSQTLNRLAGQPATQQLPDETLKAMQQLQQTLAGFSAEAPAYQQLNQTIDNLNRLLNELKPVARTLSEQPNALIFSPNPGQDPQPRRAQ</sequence>
<comment type="subcellular location">
    <subcellularLocation>
        <location evidence="1">Cell inner membrane</location>
    </subcellularLocation>
</comment>
<dbReference type="InterPro" id="IPR051800">
    <property type="entry name" value="PqiA-PqiB_transport"/>
</dbReference>
<comment type="caution">
    <text evidence="10">The sequence shown here is derived from an EMBL/GenBank/DDBJ whole genome shotgun (WGS) entry which is preliminary data.</text>
</comment>
<evidence type="ECO:0000256" key="7">
    <source>
        <dbReference type="SAM" id="MobiDB-lite"/>
    </source>
</evidence>